<evidence type="ECO:0000256" key="1">
    <source>
        <dbReference type="SAM" id="MobiDB-lite"/>
    </source>
</evidence>
<evidence type="ECO:0000313" key="2">
    <source>
        <dbReference type="Ensembl" id="ENSCCRP00000152337.1"/>
    </source>
</evidence>
<accession>A0A9J8B5X7</accession>
<proteinExistence type="predicted"/>
<dbReference type="GeneTree" id="ENSGT00410000026495"/>
<keyword evidence="3" id="KW-1185">Reference proteome</keyword>
<protein>
    <submittedName>
        <fullName evidence="2">Si:dkey-282h22.5</fullName>
    </submittedName>
</protein>
<organism evidence="2 3">
    <name type="scientific">Cyprinus carpio carpio</name>
    <dbReference type="NCBI Taxonomy" id="630221"/>
    <lineage>
        <taxon>Eukaryota</taxon>
        <taxon>Metazoa</taxon>
        <taxon>Chordata</taxon>
        <taxon>Craniata</taxon>
        <taxon>Vertebrata</taxon>
        <taxon>Euteleostomi</taxon>
        <taxon>Actinopterygii</taxon>
        <taxon>Neopterygii</taxon>
        <taxon>Teleostei</taxon>
        <taxon>Ostariophysi</taxon>
        <taxon>Cypriniformes</taxon>
        <taxon>Cyprinidae</taxon>
        <taxon>Cyprininae</taxon>
        <taxon>Cyprinus</taxon>
    </lineage>
</organism>
<name>A0A9J8B5X7_CYPCA</name>
<reference evidence="2" key="2">
    <citation type="submission" date="2025-09" db="UniProtKB">
        <authorList>
            <consortium name="Ensembl"/>
        </authorList>
    </citation>
    <scope>IDENTIFICATION</scope>
</reference>
<evidence type="ECO:0000313" key="3">
    <source>
        <dbReference type="Proteomes" id="UP001108240"/>
    </source>
</evidence>
<sequence length="191" mass="22055">MCMDDCLNILGTSLKPPGNLFLQKMMRMRMRSALNLLSLVCLCAAQKKWTQDTSEWDHRDKPNSRSCSNLTQVLDNWKYAIMYQVKDMLVNDHASILPEYVRIQPLSDAVGDLYKQFNTLKENLVKLTNKFDKIESFVDEIQAGKFPRPKVWMPPRLPVRRIPHQMPVKSPAKVPGKSVWAQRRARRGPGT</sequence>
<dbReference type="PANTHER" id="PTHR41693:SF2">
    <property type="entry name" value="BIOGENESIS OF LYSOSOME-RELATED ORGANELLES COMPLEX 1 SUBUNIT 2"/>
    <property type="match status" value="1"/>
</dbReference>
<dbReference type="AlphaFoldDB" id="A0A9J8B5X7"/>
<dbReference type="OMA" id="CAAPTHQ"/>
<reference evidence="2" key="1">
    <citation type="submission" date="2025-08" db="UniProtKB">
        <authorList>
            <consortium name="Ensembl"/>
        </authorList>
    </citation>
    <scope>IDENTIFICATION</scope>
</reference>
<dbReference type="Proteomes" id="UP001108240">
    <property type="component" value="Unplaced"/>
</dbReference>
<feature type="region of interest" description="Disordered" evidence="1">
    <location>
        <begin position="166"/>
        <end position="191"/>
    </location>
</feature>
<dbReference type="PANTHER" id="PTHR41693">
    <property type="entry name" value="HEME-BINDING PROTEIN 1"/>
    <property type="match status" value="1"/>
</dbReference>
<dbReference type="Ensembl" id="ENSCCRT00000192776.1">
    <property type="protein sequence ID" value="ENSCCRP00000152337.1"/>
    <property type="gene ID" value="ENSCCRG00000024407.2"/>
</dbReference>